<sequence length="466" mass="52229">MTCELLRQHFTRLQQAFAKNPMPSAAERSDWLEQLRQALIKQQDAIAAAISQDFGHRSADETRMVELLPSVLGIAHARRNLKRWMRPQRRWPSLLFQPSCAKVYYQPVGVVGIVVPWNSPVFLSIGPLTSALAAGNRVMLKMSEHAPATAKLMQQLVQSIFPQDLVSVVLGDAQLGKAFTQLPFDHLLFTGSTAVGKKVMRAAAENLTPVTLELGGKSPTIVDESANLADAAERIAFAKLLNAGQFCVAPDYILLPKQCLNEFIVQLRLVLQRFQPTLADNPDCTWIINQQHQQRLRALVEDAQIKGAKLTSLHAEQAHERNMPLLVLTEVTDCMRVMQEEVFGPVLPIMVYEDFYDAVAYVQQRPRPLALYFFSHNKERQQHILAQTHAGGTCINEALLHVAQPDLPFGGIGSSGIGSYHGREGFLTFSHAKAVLTKSRINPMRLIYPPYGGRFQRIIEWLFLRR</sequence>
<dbReference type="PROSITE" id="PS00687">
    <property type="entry name" value="ALDEHYDE_DEHYDR_GLU"/>
    <property type="match status" value="1"/>
</dbReference>
<dbReference type="Pfam" id="PF00171">
    <property type="entry name" value="Aldedh"/>
    <property type="match status" value="1"/>
</dbReference>
<feature type="active site" evidence="5">
    <location>
        <position position="213"/>
    </location>
</feature>
<dbReference type="InterPro" id="IPR012394">
    <property type="entry name" value="Aldehyde_DH_NAD(P)"/>
</dbReference>
<dbReference type="Gene3D" id="3.40.309.10">
    <property type="entry name" value="Aldehyde Dehydrogenase, Chain A, domain 2"/>
    <property type="match status" value="1"/>
</dbReference>
<organism evidence="8 9">
    <name type="scientific">Thiopseudomonas acetoxidans</name>
    <dbReference type="NCBI Taxonomy" id="3041622"/>
    <lineage>
        <taxon>Bacteria</taxon>
        <taxon>Pseudomonadati</taxon>
        <taxon>Pseudomonadota</taxon>
        <taxon>Gammaproteobacteria</taxon>
        <taxon>Pseudomonadales</taxon>
        <taxon>Pseudomonadaceae</taxon>
        <taxon>Thiopseudomonas</taxon>
    </lineage>
</organism>
<reference evidence="8 9" key="1">
    <citation type="submission" date="2023-06" db="EMBL/GenBank/DDBJ databases">
        <title>Thiopseudomonas sp. CY1220 draft genome sequence.</title>
        <authorList>
            <person name="Zhao G."/>
            <person name="An M."/>
        </authorList>
    </citation>
    <scope>NUCLEOTIDE SEQUENCE [LARGE SCALE GENOMIC DNA]</scope>
    <source>
        <strain evidence="8 9">CY1220</strain>
    </source>
</reference>
<dbReference type="PROSITE" id="PS00070">
    <property type="entry name" value="ALDEHYDE_DEHYDR_CYS"/>
    <property type="match status" value="1"/>
</dbReference>
<evidence type="ECO:0000256" key="1">
    <source>
        <dbReference type="ARBA" id="ARBA00009986"/>
    </source>
</evidence>
<dbReference type="Gene3D" id="3.40.605.10">
    <property type="entry name" value="Aldehyde Dehydrogenase, Chain A, domain 1"/>
    <property type="match status" value="1"/>
</dbReference>
<evidence type="ECO:0000256" key="2">
    <source>
        <dbReference type="ARBA" id="ARBA00023002"/>
    </source>
</evidence>
<dbReference type="SUPFAM" id="SSF53720">
    <property type="entry name" value="ALDH-like"/>
    <property type="match status" value="1"/>
</dbReference>
<evidence type="ECO:0000256" key="5">
    <source>
        <dbReference type="PROSITE-ProRule" id="PRU10007"/>
    </source>
</evidence>
<dbReference type="GO" id="GO:0050269">
    <property type="term" value="F:coniferyl-aldehyde dehydrogenase [NAD(P)+] activity"/>
    <property type="evidence" value="ECO:0007669"/>
    <property type="project" value="UniProtKB-EC"/>
</dbReference>
<keyword evidence="3" id="KW-0520">NAD</keyword>
<name>A0ABT7SN95_9GAMM</name>
<dbReference type="CDD" id="cd07133">
    <property type="entry name" value="ALDH_CALDH_CalB"/>
    <property type="match status" value="1"/>
</dbReference>
<dbReference type="InterPro" id="IPR015590">
    <property type="entry name" value="Aldehyde_DH_dom"/>
</dbReference>
<dbReference type="InterPro" id="IPR016160">
    <property type="entry name" value="Ald_DH_CS_CYS"/>
</dbReference>
<dbReference type="InterPro" id="IPR029510">
    <property type="entry name" value="Ald_DH_CS_GLU"/>
</dbReference>
<evidence type="ECO:0000256" key="6">
    <source>
        <dbReference type="RuleBase" id="RU003345"/>
    </source>
</evidence>
<keyword evidence="9" id="KW-1185">Reference proteome</keyword>
<evidence type="ECO:0000256" key="3">
    <source>
        <dbReference type="ARBA" id="ARBA00023027"/>
    </source>
</evidence>
<evidence type="ECO:0000256" key="4">
    <source>
        <dbReference type="PIRNR" id="PIRNR036492"/>
    </source>
</evidence>
<dbReference type="Proteomes" id="UP001241056">
    <property type="component" value="Unassembled WGS sequence"/>
</dbReference>
<dbReference type="InterPro" id="IPR016163">
    <property type="entry name" value="Ald_DH_C"/>
</dbReference>
<dbReference type="PANTHER" id="PTHR43570:SF20">
    <property type="entry name" value="ALDEHYDE DEHYDROGENASE ALDX-RELATED"/>
    <property type="match status" value="1"/>
</dbReference>
<keyword evidence="2 4" id="KW-0560">Oxidoreductase</keyword>
<proteinExistence type="inferred from homology"/>
<dbReference type="PIRSF" id="PIRSF036492">
    <property type="entry name" value="ALDH"/>
    <property type="match status" value="1"/>
</dbReference>
<evidence type="ECO:0000259" key="7">
    <source>
        <dbReference type="Pfam" id="PF00171"/>
    </source>
</evidence>
<dbReference type="InterPro" id="IPR016162">
    <property type="entry name" value="Ald_DH_N"/>
</dbReference>
<dbReference type="PANTHER" id="PTHR43570">
    <property type="entry name" value="ALDEHYDE DEHYDROGENASE"/>
    <property type="match status" value="1"/>
</dbReference>
<comment type="similarity">
    <text evidence="1 4 6">Belongs to the aldehyde dehydrogenase family.</text>
</comment>
<protein>
    <recommendedName>
        <fullName evidence="4">Aldehyde dehydrogenase</fullName>
    </recommendedName>
</protein>
<feature type="domain" description="Aldehyde dehydrogenase" evidence="7">
    <location>
        <begin position="15"/>
        <end position="435"/>
    </location>
</feature>
<comment type="caution">
    <text evidence="8">The sequence shown here is derived from an EMBL/GenBank/DDBJ whole genome shotgun (WGS) entry which is preliminary data.</text>
</comment>
<dbReference type="RefSeq" id="WP_289410322.1">
    <property type="nucleotide sequence ID" value="NZ_JAUCDY010000004.1"/>
</dbReference>
<dbReference type="EMBL" id="JAUCDY010000004">
    <property type="protein sequence ID" value="MDM7857664.1"/>
    <property type="molecule type" value="Genomic_DNA"/>
</dbReference>
<dbReference type="InterPro" id="IPR016161">
    <property type="entry name" value="Ald_DH/histidinol_DH"/>
</dbReference>
<evidence type="ECO:0000313" key="8">
    <source>
        <dbReference type="EMBL" id="MDM7857664.1"/>
    </source>
</evidence>
<accession>A0ABT7SN95</accession>
<gene>
    <name evidence="8" type="ORF">QEZ41_05160</name>
</gene>
<evidence type="ECO:0000313" key="9">
    <source>
        <dbReference type="Proteomes" id="UP001241056"/>
    </source>
</evidence>